<sequence>MKADVYREFLIPDDEEIYEAIGEWPDSDESGARILTVQDNSGQSLIFSYDALARSVRIRWMNEQGIEMLDFFRESATRLSFTSGQSTKQISIDFHTGECTGTMEIQVTPHLSVRDRLLFQ</sequence>
<dbReference type="PATRIC" id="fig|146537.3.peg.3203"/>
<dbReference type="EMBL" id="DF968254">
    <property type="protein sequence ID" value="GAP48212.1"/>
    <property type="molecule type" value="Genomic_DNA"/>
</dbReference>
<reference evidence="1" key="1">
    <citation type="journal article" date="2015" name="Genome Announc.">
        <title>Draft Genome Sequence of Thiostrepton-Producing Streptomyces azureus ATCC 14921.</title>
        <authorList>
            <person name="Sakihara K."/>
            <person name="Maeda J."/>
            <person name="Tashiro K."/>
            <person name="Fujino Y."/>
            <person name="Kuhara S."/>
            <person name="Ohshima T."/>
            <person name="Ogata S."/>
            <person name="Doi K."/>
        </authorList>
    </citation>
    <scope>NUCLEOTIDE SEQUENCE [LARGE SCALE GENOMIC DNA]</scope>
    <source>
        <strain evidence="1">ATCC14921</strain>
    </source>
</reference>
<accession>A0A0K8PJZ7</accession>
<protein>
    <recommendedName>
        <fullName evidence="3">YD repeat-containing protein</fullName>
    </recommendedName>
</protein>
<keyword evidence="2" id="KW-1185">Reference proteome</keyword>
<name>A0A0K8PJZ7_STRAJ</name>
<gene>
    <name evidence="1" type="ORF">SAZU_3038</name>
</gene>
<evidence type="ECO:0000313" key="2">
    <source>
        <dbReference type="Proteomes" id="UP000053859"/>
    </source>
</evidence>
<dbReference type="AlphaFoldDB" id="A0A0K8PJZ7"/>
<proteinExistence type="predicted"/>
<evidence type="ECO:0008006" key="3">
    <source>
        <dbReference type="Google" id="ProtNLM"/>
    </source>
</evidence>
<dbReference type="Proteomes" id="UP000053859">
    <property type="component" value="Unassembled WGS sequence"/>
</dbReference>
<organism evidence="1 2">
    <name type="scientific">Streptomyces azureus</name>
    <dbReference type="NCBI Taxonomy" id="146537"/>
    <lineage>
        <taxon>Bacteria</taxon>
        <taxon>Bacillati</taxon>
        <taxon>Actinomycetota</taxon>
        <taxon>Actinomycetes</taxon>
        <taxon>Kitasatosporales</taxon>
        <taxon>Streptomycetaceae</taxon>
        <taxon>Streptomyces</taxon>
    </lineage>
</organism>
<evidence type="ECO:0000313" key="1">
    <source>
        <dbReference type="EMBL" id="GAP48212.1"/>
    </source>
</evidence>